<organism evidence="2 3">
    <name type="scientific">Choristoneura murinana nucleopolyhedrovirus</name>
    <dbReference type="NCBI Taxonomy" id="1987479"/>
    <lineage>
        <taxon>Viruses</taxon>
        <taxon>Viruses incertae sedis</taxon>
        <taxon>Naldaviricetes</taxon>
        <taxon>Lefavirales</taxon>
        <taxon>Baculoviridae</taxon>
        <taxon>Alphabaculovirus</taxon>
        <taxon>Alphabaculovirus chomurinanae</taxon>
    </lineage>
</organism>
<evidence type="ECO:0000256" key="1">
    <source>
        <dbReference type="SAM" id="MobiDB-lite"/>
    </source>
</evidence>
<name>V9XVD0_9ABAC</name>
<evidence type="ECO:0000313" key="3">
    <source>
        <dbReference type="Proteomes" id="UP000203482"/>
    </source>
</evidence>
<dbReference type="KEGG" id="vg:18126108"/>
<reference evidence="2 3" key="1">
    <citation type="journal article" date="2014" name="Genome Announc.">
        <title>Genome Sequence of an Alphabaculovirus Isolated from Choristoneura murinana.</title>
        <authorList>
            <person name="Rohrmann G.F."/>
            <person name="Erlandson M.A."/>
            <person name="Theilmann D.A."/>
        </authorList>
    </citation>
    <scope>NUCLEOTIDE SEQUENCE [LARGE SCALE GENOMIC DNA]</scope>
    <source>
        <strain evidence="2 3">Darmstadt</strain>
    </source>
</reference>
<dbReference type="Proteomes" id="UP000203482">
    <property type="component" value="Segment"/>
</dbReference>
<dbReference type="EMBL" id="KF894742">
    <property type="protein sequence ID" value="AHD25558.1"/>
    <property type="molecule type" value="Genomic_DNA"/>
</dbReference>
<accession>V9XVD0</accession>
<proteinExistence type="predicted"/>
<protein>
    <submittedName>
        <fullName evidence="2">Uncharacterized protein</fullName>
    </submittedName>
</protein>
<dbReference type="GeneID" id="18126108"/>
<evidence type="ECO:0000313" key="2">
    <source>
        <dbReference type="EMBL" id="AHD25558.1"/>
    </source>
</evidence>
<keyword evidence="3" id="KW-1185">Reference proteome</keyword>
<feature type="region of interest" description="Disordered" evidence="1">
    <location>
        <begin position="1"/>
        <end position="26"/>
    </location>
</feature>
<sequence length="80" mass="9331">MRQRPPRFSSTSVLEKRGRRRPRFSGTGVLEKRVPNLDMRRRRPRFSVRAFLKSGCYLQTCVSADPAFRERSCSKSKGQI</sequence>
<dbReference type="RefSeq" id="YP_008992163.1">
    <property type="nucleotide sequence ID" value="NC_023177.1"/>
</dbReference>
<gene>
    <name evidence="2" type="ORF">chmu72</name>
</gene>